<dbReference type="GO" id="GO:0016747">
    <property type="term" value="F:acyltransferase activity, transferring groups other than amino-acyl groups"/>
    <property type="evidence" value="ECO:0007669"/>
    <property type="project" value="InterPro"/>
</dbReference>
<protein>
    <submittedName>
        <fullName evidence="4">GNAT family N-acetyltransferase</fullName>
        <ecNumber evidence="4">2.3.1.-</ecNumber>
    </submittedName>
</protein>
<evidence type="ECO:0000313" key="4">
    <source>
        <dbReference type="EMBL" id="WNM63771.1"/>
    </source>
</evidence>
<dbReference type="EMBL" id="CP116968">
    <property type="protein sequence ID" value="WNM63771.1"/>
    <property type="molecule type" value="Genomic_DNA"/>
</dbReference>
<keyword evidence="2 4" id="KW-0012">Acyltransferase</keyword>
<evidence type="ECO:0000313" key="5">
    <source>
        <dbReference type="Proteomes" id="UP001302494"/>
    </source>
</evidence>
<reference evidence="4 5" key="1">
    <citation type="submission" date="2023-01" db="EMBL/GenBank/DDBJ databases">
        <title>Cultivation and genomic characterization of new, ubiquitous marine nitrite-oxidizing bacteria from the Nitrospirales.</title>
        <authorList>
            <person name="Mueller A.J."/>
            <person name="Daebeler A."/>
            <person name="Herbold C.W."/>
            <person name="Kirkegaard R.H."/>
            <person name="Daims H."/>
        </authorList>
    </citation>
    <scope>NUCLEOTIDE SEQUENCE [LARGE SCALE GENOMIC DNA]</scope>
    <source>
        <strain evidence="4 5">DK</strain>
    </source>
</reference>
<name>A0AA96GKS9_9BACT</name>
<dbReference type="InterPro" id="IPR016181">
    <property type="entry name" value="Acyl_CoA_acyltransferase"/>
</dbReference>
<dbReference type="EC" id="2.3.1.-" evidence="4"/>
<evidence type="ECO:0000256" key="2">
    <source>
        <dbReference type="ARBA" id="ARBA00023315"/>
    </source>
</evidence>
<dbReference type="InterPro" id="IPR050832">
    <property type="entry name" value="Bact_Acetyltransf"/>
</dbReference>
<dbReference type="PROSITE" id="PS51186">
    <property type="entry name" value="GNAT"/>
    <property type="match status" value="1"/>
</dbReference>
<dbReference type="RefSeq" id="WP_312748462.1">
    <property type="nucleotide sequence ID" value="NZ_CP116968.1"/>
</dbReference>
<proteinExistence type="predicted"/>
<accession>A0AA96GKS9</accession>
<dbReference type="CDD" id="cd04301">
    <property type="entry name" value="NAT_SF"/>
    <property type="match status" value="1"/>
</dbReference>
<dbReference type="Pfam" id="PF00583">
    <property type="entry name" value="Acetyltransf_1"/>
    <property type="match status" value="1"/>
</dbReference>
<sequence length="285" mass="30881">MNLKLRNGGPADAETCGSICFDAFTAIARQHNFPPDFPAPEVAVQFFSHLFSRPDIHSVVAEMDGRVIGSNFLWENSVIAGVGPITVDPTVQNGTVGRRLMEHVLERAGEIRFAGIRLVQAAYHNRSLSLYTKLGFNAREPLSTIQGPVLGIGIPGHAVRRAVEGDVPGCNRLCIQVHGHDRKSELLDAIKQQTATVVECEGRITGYATVVGFFGHAVAEDNKDLKALIGAAPAFPGPGFLLPTRNSELLRWCLEKGLRVVQPMTLMSIGLYNEPDGAFLPSVVY</sequence>
<dbReference type="KEGG" id="nneo:PQG83_08450"/>
<keyword evidence="5" id="KW-1185">Reference proteome</keyword>
<evidence type="ECO:0000259" key="3">
    <source>
        <dbReference type="PROSITE" id="PS51186"/>
    </source>
</evidence>
<feature type="domain" description="N-acetyltransferase" evidence="3">
    <location>
        <begin position="3"/>
        <end position="155"/>
    </location>
</feature>
<evidence type="ECO:0000256" key="1">
    <source>
        <dbReference type="ARBA" id="ARBA00022679"/>
    </source>
</evidence>
<dbReference type="InterPro" id="IPR000182">
    <property type="entry name" value="GNAT_dom"/>
</dbReference>
<dbReference type="Proteomes" id="UP001302494">
    <property type="component" value="Chromosome"/>
</dbReference>
<keyword evidence="1 4" id="KW-0808">Transferase</keyword>
<organism evidence="4 5">
    <name type="scientific">Candidatus Nitrospira neomarina</name>
    <dbReference type="NCBI Taxonomy" id="3020899"/>
    <lineage>
        <taxon>Bacteria</taxon>
        <taxon>Pseudomonadati</taxon>
        <taxon>Nitrospirota</taxon>
        <taxon>Nitrospiria</taxon>
        <taxon>Nitrospirales</taxon>
        <taxon>Nitrospiraceae</taxon>
        <taxon>Nitrospira</taxon>
    </lineage>
</organism>
<dbReference type="AlphaFoldDB" id="A0AA96GKS9"/>
<dbReference type="PANTHER" id="PTHR43877">
    <property type="entry name" value="AMINOALKYLPHOSPHONATE N-ACETYLTRANSFERASE-RELATED-RELATED"/>
    <property type="match status" value="1"/>
</dbReference>
<dbReference type="Gene3D" id="3.40.630.30">
    <property type="match status" value="1"/>
</dbReference>
<dbReference type="SUPFAM" id="SSF55729">
    <property type="entry name" value="Acyl-CoA N-acyltransferases (Nat)"/>
    <property type="match status" value="1"/>
</dbReference>
<gene>
    <name evidence="4" type="ORF">PQG83_08450</name>
</gene>